<dbReference type="WBParaSite" id="L893_g28233.t1">
    <property type="protein sequence ID" value="L893_g28233.t1"/>
    <property type="gene ID" value="L893_g28233"/>
</dbReference>
<dbReference type="AlphaFoldDB" id="A0A1I7ZPI4"/>
<protein>
    <submittedName>
        <fullName evidence="2">Secreted protein</fullName>
    </submittedName>
</protein>
<proteinExistence type="predicted"/>
<sequence>MYIYVQILLRSHKGQAFSVGLVRIVSSFYFFLCRATSSSQVDQPEEHRLKSTTQGFPSPHPVKPPFLTVPVKGEKYTRRGCLIQFFICPRAAVAHLTILMCDVIGN</sequence>
<keyword evidence="1" id="KW-1185">Reference proteome</keyword>
<dbReference type="Proteomes" id="UP000095287">
    <property type="component" value="Unplaced"/>
</dbReference>
<organism evidence="1 2">
    <name type="scientific">Steinernema glaseri</name>
    <dbReference type="NCBI Taxonomy" id="37863"/>
    <lineage>
        <taxon>Eukaryota</taxon>
        <taxon>Metazoa</taxon>
        <taxon>Ecdysozoa</taxon>
        <taxon>Nematoda</taxon>
        <taxon>Chromadorea</taxon>
        <taxon>Rhabditida</taxon>
        <taxon>Tylenchina</taxon>
        <taxon>Panagrolaimomorpha</taxon>
        <taxon>Strongyloidoidea</taxon>
        <taxon>Steinernematidae</taxon>
        <taxon>Steinernema</taxon>
    </lineage>
</organism>
<evidence type="ECO:0000313" key="2">
    <source>
        <dbReference type="WBParaSite" id="L893_g28233.t1"/>
    </source>
</evidence>
<evidence type="ECO:0000313" key="1">
    <source>
        <dbReference type="Proteomes" id="UP000095287"/>
    </source>
</evidence>
<accession>A0A1I7ZPI4</accession>
<reference evidence="2" key="1">
    <citation type="submission" date="2016-11" db="UniProtKB">
        <authorList>
            <consortium name="WormBaseParasite"/>
        </authorList>
    </citation>
    <scope>IDENTIFICATION</scope>
</reference>
<name>A0A1I7ZPI4_9BILA</name>